<dbReference type="SUPFAM" id="SSF53041">
    <property type="entry name" value="Resolvase-like"/>
    <property type="match status" value="1"/>
</dbReference>
<dbReference type="Gene3D" id="3.40.50.1390">
    <property type="entry name" value="Resolvase, N-terminal catalytic domain"/>
    <property type="match status" value="1"/>
</dbReference>
<evidence type="ECO:0000313" key="4">
    <source>
        <dbReference type="EMBL" id="RBL99389.1"/>
    </source>
</evidence>
<evidence type="ECO:0000259" key="3">
    <source>
        <dbReference type="PROSITE" id="PS51737"/>
    </source>
</evidence>
<dbReference type="CDD" id="cd00338">
    <property type="entry name" value="Ser_Recombinase"/>
    <property type="match status" value="1"/>
</dbReference>
<dbReference type="EMBL" id="POAF01000008">
    <property type="protein sequence ID" value="RBL99389.1"/>
    <property type="molecule type" value="Genomic_DNA"/>
</dbReference>
<dbReference type="Pfam" id="PF00239">
    <property type="entry name" value="Resolvase"/>
    <property type="match status" value="1"/>
</dbReference>
<dbReference type="InterPro" id="IPR011109">
    <property type="entry name" value="DNA_bind_recombinase_dom"/>
</dbReference>
<name>A0A365YAP3_9MICC</name>
<accession>A0A365YAP3</accession>
<dbReference type="PROSITE" id="PS51736">
    <property type="entry name" value="RECOMBINASES_3"/>
    <property type="match status" value="1"/>
</dbReference>
<dbReference type="SMART" id="SM00857">
    <property type="entry name" value="Resolvase"/>
    <property type="match status" value="1"/>
</dbReference>
<feature type="domain" description="Resolvase/invertase-type recombinase catalytic" evidence="2">
    <location>
        <begin position="2"/>
        <end position="149"/>
    </location>
</feature>
<dbReference type="InterPro" id="IPR036162">
    <property type="entry name" value="Resolvase-like_N_sf"/>
</dbReference>
<dbReference type="Proteomes" id="UP000252167">
    <property type="component" value="Unassembled WGS sequence"/>
</dbReference>
<dbReference type="Pfam" id="PF07508">
    <property type="entry name" value="Recombinase"/>
    <property type="match status" value="1"/>
</dbReference>
<evidence type="ECO:0000256" key="1">
    <source>
        <dbReference type="SAM" id="Coils"/>
    </source>
</evidence>
<evidence type="ECO:0000259" key="2">
    <source>
        <dbReference type="PROSITE" id="PS51736"/>
    </source>
</evidence>
<evidence type="ECO:0008006" key="6">
    <source>
        <dbReference type="Google" id="ProtNLM"/>
    </source>
</evidence>
<evidence type="ECO:0000313" key="5">
    <source>
        <dbReference type="Proteomes" id="UP000252167"/>
    </source>
</evidence>
<dbReference type="PANTHER" id="PTHR30461">
    <property type="entry name" value="DNA-INVERTASE FROM LAMBDOID PROPHAGE"/>
    <property type="match status" value="1"/>
</dbReference>
<organism evidence="4 5">
    <name type="scientific">Glutamicibacter soli</name>
    <dbReference type="NCBI Taxonomy" id="453836"/>
    <lineage>
        <taxon>Bacteria</taxon>
        <taxon>Bacillati</taxon>
        <taxon>Actinomycetota</taxon>
        <taxon>Actinomycetes</taxon>
        <taxon>Micrococcales</taxon>
        <taxon>Micrococcaceae</taxon>
        <taxon>Glutamicibacter</taxon>
    </lineage>
</organism>
<comment type="caution">
    <text evidence="4">The sequence shown here is derived from an EMBL/GenBank/DDBJ whole genome shotgun (WGS) entry which is preliminary data.</text>
</comment>
<proteinExistence type="predicted"/>
<dbReference type="Gene3D" id="3.90.1750.20">
    <property type="entry name" value="Putative Large Serine Recombinase, Chain B, Domain 2"/>
    <property type="match status" value="1"/>
</dbReference>
<gene>
    <name evidence="4" type="ORF">C1H84_15520</name>
</gene>
<dbReference type="AlphaFoldDB" id="A0A365YAP3"/>
<dbReference type="InterPro" id="IPR038109">
    <property type="entry name" value="DNA_bind_recomb_sf"/>
</dbReference>
<dbReference type="InterPro" id="IPR006119">
    <property type="entry name" value="Resolv_N"/>
</dbReference>
<keyword evidence="5" id="KW-1185">Reference proteome</keyword>
<dbReference type="PANTHER" id="PTHR30461:SF23">
    <property type="entry name" value="DNA RECOMBINASE-RELATED"/>
    <property type="match status" value="1"/>
</dbReference>
<reference evidence="4 5" key="1">
    <citation type="submission" date="2018-01" db="EMBL/GenBank/DDBJ databases">
        <title>Glutamicibacter soli strain NHPC-3 Whole genome sequence and assembly.</title>
        <authorList>
            <person name="Choudhury P."/>
            <person name="Gupta D."/>
            <person name="Sengupta K."/>
            <person name="Jawed A."/>
            <person name="Sultana N."/>
            <person name="Saha P."/>
        </authorList>
    </citation>
    <scope>NUCLEOTIDE SEQUENCE [LARGE SCALE GENOMIC DNA]</scope>
    <source>
        <strain evidence="4 5">NHPC-3</strain>
    </source>
</reference>
<dbReference type="GO" id="GO:0003677">
    <property type="term" value="F:DNA binding"/>
    <property type="evidence" value="ECO:0007669"/>
    <property type="project" value="InterPro"/>
</dbReference>
<dbReference type="GO" id="GO:0000150">
    <property type="term" value="F:DNA strand exchange activity"/>
    <property type="evidence" value="ECO:0007669"/>
    <property type="project" value="InterPro"/>
</dbReference>
<keyword evidence="1" id="KW-0175">Coiled coil</keyword>
<protein>
    <recommendedName>
        <fullName evidence="6">Recombinase family protein</fullName>
    </recommendedName>
</protein>
<sequence>MRAGIYARISHDPYETTLGVQRQIEDCTREAKRRGWEVVDQFVDNDVSATRSKVRPEYERMMQAVKDRHIDALIVWDIDRLTRTPRELEDIIDLADTMNLSMANIGGEIDLSTPQGKMTARIKGSVARHESDQLSRRLKRAYQQRAIAGKPHSFPGFGFQRVERDGDVWDIPHPENAAIVNEAARRYVAGESLRSICQDFMSRGIHGPRTDNWTTTTLRQIMQRPANIGLRQHKGEIVGKANADPIMTEALYNQVMARLNDPERIKNSYGRTPNYLLTAIAVCGLCGGKMRMTRERVFNGKRYPDQYNCKVCFKVRRKREPVDELVTAVLVARLQDPKILAALAKDTTGELPRLRERVDELTARLDVAADNFADGLITGEQLRRINGKIMPELDDAKRRVGHLQGTNPVTQFIGANAAERWHKAPLEIQRQAIQELMTVTIMPAGSGGRFDPEQIKIEWKV</sequence>
<feature type="domain" description="Recombinase" evidence="3">
    <location>
        <begin position="156"/>
        <end position="265"/>
    </location>
</feature>
<feature type="coiled-coil region" evidence="1">
    <location>
        <begin position="344"/>
        <end position="371"/>
    </location>
</feature>
<dbReference type="PROSITE" id="PS51737">
    <property type="entry name" value="RECOMBINASE_DNA_BIND"/>
    <property type="match status" value="1"/>
</dbReference>
<dbReference type="InterPro" id="IPR050639">
    <property type="entry name" value="SSR_resolvase"/>
</dbReference>